<dbReference type="SUPFAM" id="SSF56801">
    <property type="entry name" value="Acetyl-CoA synthetase-like"/>
    <property type="match status" value="1"/>
</dbReference>
<comment type="similarity">
    <text evidence="2">Belongs to the ATP-dependent AMP-binding enzyme family.</text>
</comment>
<dbReference type="Proteomes" id="UP000887458">
    <property type="component" value="Unassembled WGS sequence"/>
</dbReference>
<dbReference type="GO" id="GO:0016874">
    <property type="term" value="F:ligase activity"/>
    <property type="evidence" value="ECO:0007669"/>
    <property type="project" value="UniProtKB-KW"/>
</dbReference>
<name>A0ABQ8JDV1_DERPT</name>
<reference evidence="7 8" key="1">
    <citation type="journal article" date="2018" name="J. Allergy Clin. Immunol.">
        <title>High-quality assembly of Dermatophagoides pteronyssinus genome and transcriptome reveals a wide range of novel allergens.</title>
        <authorList>
            <person name="Liu X.Y."/>
            <person name="Yang K.Y."/>
            <person name="Wang M.Q."/>
            <person name="Kwok J.S."/>
            <person name="Zeng X."/>
            <person name="Yang Z."/>
            <person name="Xiao X.J."/>
            <person name="Lau C.P."/>
            <person name="Li Y."/>
            <person name="Huang Z.M."/>
            <person name="Ba J.G."/>
            <person name="Yim A.K."/>
            <person name="Ouyang C.Y."/>
            <person name="Ngai S.M."/>
            <person name="Chan T.F."/>
            <person name="Leung E.L."/>
            <person name="Liu L."/>
            <person name="Liu Z.G."/>
            <person name="Tsui S.K."/>
        </authorList>
    </citation>
    <scope>NUCLEOTIDE SEQUENCE [LARGE SCALE GENOMIC DNA]</scope>
    <source>
        <strain evidence="7">Derp</strain>
    </source>
</reference>
<dbReference type="InterPro" id="IPR000873">
    <property type="entry name" value="AMP-dep_synth/lig_dom"/>
</dbReference>
<dbReference type="PANTHER" id="PTHR24096">
    <property type="entry name" value="LONG-CHAIN-FATTY-ACID--COA LIGASE"/>
    <property type="match status" value="1"/>
</dbReference>
<keyword evidence="4" id="KW-0576">Peroxisome</keyword>
<keyword evidence="3 7" id="KW-0436">Ligase</keyword>
<dbReference type="InterPro" id="IPR020845">
    <property type="entry name" value="AMP-binding_CS"/>
</dbReference>
<evidence type="ECO:0000313" key="7">
    <source>
        <dbReference type="EMBL" id="KAH9420615.1"/>
    </source>
</evidence>
<evidence type="ECO:0000259" key="5">
    <source>
        <dbReference type="Pfam" id="PF00501"/>
    </source>
</evidence>
<evidence type="ECO:0000256" key="3">
    <source>
        <dbReference type="ARBA" id="ARBA00022598"/>
    </source>
</evidence>
<protein>
    <submittedName>
        <fullName evidence="7">4-coumarate--CoA ligase 1</fullName>
    </submittedName>
</protein>
<feature type="domain" description="AMP-binding enzyme C-terminal" evidence="6">
    <location>
        <begin position="454"/>
        <end position="508"/>
    </location>
</feature>
<dbReference type="Pfam" id="PF00501">
    <property type="entry name" value="AMP-binding"/>
    <property type="match status" value="1"/>
</dbReference>
<dbReference type="InterPro" id="IPR045851">
    <property type="entry name" value="AMP-bd_C_sf"/>
</dbReference>
<sequence>MAPIPEKDNNDHESIVLEPLGQYLFDDRIIDNFRDKIFLTEGLTGKQITFGQLEQQTHSLAKSMISLLGIESNDICAIMGDNSIQNCIVICACLLLNIPYTSISPVFTHFYLGQQLNQTEAKYLFISRKHYPKIERLFKQDDNCQLKKRLKVIVFDNNDPLENPITDCSNFEKLIDAFQDVKIETIPYFSKSIDSTVTIVFTSGTTGKPKGACHTHRSIMNNLINLKRFEPLKLYHRLSTLLLLPVAHLSGNSLFFFLMATQTPIVLFDYSQIDSMFEIIEKYKIVQIYGTSNAMNTLVKNHEGHDISSIRLAMTGGTKLAESTANILFYDLGIKILDAYGSTECIFISANNRLDRIPDNVGKVLGCYQMKLIDLITKDTITLPGKSGEICITGSSLFREYFNNPEETKLAIDDEGWFHTGDVGQLDEEGNLKIVDRIKELIKFKHFSVFPADIECCLMSHSAVKEIVVVPVKHREYYQVPRAYVIFKNDQISIKELEEFANENLGIHQQLLGGLIQINDKHLKSTSMGKVDRQYYKRLCADEILD</sequence>
<reference evidence="7 8" key="2">
    <citation type="journal article" date="2022" name="Mol. Biol. Evol.">
        <title>Comparative Genomics Reveals Insights into the Divergent Evolution of Astigmatic Mites and Household Pest Adaptations.</title>
        <authorList>
            <person name="Xiong Q."/>
            <person name="Wan A.T."/>
            <person name="Liu X."/>
            <person name="Fung C.S."/>
            <person name="Xiao X."/>
            <person name="Malainual N."/>
            <person name="Hou J."/>
            <person name="Wang L."/>
            <person name="Wang M."/>
            <person name="Yang K.Y."/>
            <person name="Cui Y."/>
            <person name="Leung E.L."/>
            <person name="Nong W."/>
            <person name="Shin S.K."/>
            <person name="Au S.W."/>
            <person name="Jeong K.Y."/>
            <person name="Chew F.T."/>
            <person name="Hui J.H."/>
            <person name="Leung T.F."/>
            <person name="Tungtrongchitr A."/>
            <person name="Zhong N."/>
            <person name="Liu Z."/>
            <person name="Tsui S.K."/>
        </authorList>
    </citation>
    <scope>NUCLEOTIDE SEQUENCE [LARGE SCALE GENOMIC DNA]</scope>
    <source>
        <strain evidence="7">Derp</strain>
    </source>
</reference>
<comment type="caution">
    <text evidence="7">The sequence shown here is derived from an EMBL/GenBank/DDBJ whole genome shotgun (WGS) entry which is preliminary data.</text>
</comment>
<gene>
    <name evidence="7" type="primary">4CL1</name>
    <name evidence="7" type="ORF">DERP_001043</name>
</gene>
<evidence type="ECO:0000259" key="6">
    <source>
        <dbReference type="Pfam" id="PF13193"/>
    </source>
</evidence>
<keyword evidence="8" id="KW-1185">Reference proteome</keyword>
<dbReference type="Gene3D" id="3.40.50.12780">
    <property type="entry name" value="N-terminal domain of ligase-like"/>
    <property type="match status" value="1"/>
</dbReference>
<dbReference type="Gene3D" id="3.30.300.30">
    <property type="match status" value="1"/>
</dbReference>
<evidence type="ECO:0000256" key="2">
    <source>
        <dbReference type="ARBA" id="ARBA00006432"/>
    </source>
</evidence>
<dbReference type="Pfam" id="PF13193">
    <property type="entry name" value="AMP-binding_C"/>
    <property type="match status" value="1"/>
</dbReference>
<evidence type="ECO:0000256" key="4">
    <source>
        <dbReference type="ARBA" id="ARBA00023140"/>
    </source>
</evidence>
<dbReference type="PROSITE" id="PS00455">
    <property type="entry name" value="AMP_BINDING"/>
    <property type="match status" value="1"/>
</dbReference>
<proteinExistence type="inferred from homology"/>
<dbReference type="EMBL" id="NJHN03000047">
    <property type="protein sequence ID" value="KAH9420615.1"/>
    <property type="molecule type" value="Genomic_DNA"/>
</dbReference>
<feature type="domain" description="AMP-dependent synthetase/ligase" evidence="5">
    <location>
        <begin position="31"/>
        <end position="402"/>
    </location>
</feature>
<comment type="subcellular location">
    <subcellularLocation>
        <location evidence="1">Peroxisome</location>
    </subcellularLocation>
</comment>
<evidence type="ECO:0000313" key="8">
    <source>
        <dbReference type="Proteomes" id="UP000887458"/>
    </source>
</evidence>
<accession>A0ABQ8JDV1</accession>
<dbReference type="PANTHER" id="PTHR24096:SF149">
    <property type="entry name" value="AMP-BINDING DOMAIN-CONTAINING PROTEIN-RELATED"/>
    <property type="match status" value="1"/>
</dbReference>
<organism evidence="7 8">
    <name type="scientific">Dermatophagoides pteronyssinus</name>
    <name type="common">European house dust mite</name>
    <dbReference type="NCBI Taxonomy" id="6956"/>
    <lineage>
        <taxon>Eukaryota</taxon>
        <taxon>Metazoa</taxon>
        <taxon>Ecdysozoa</taxon>
        <taxon>Arthropoda</taxon>
        <taxon>Chelicerata</taxon>
        <taxon>Arachnida</taxon>
        <taxon>Acari</taxon>
        <taxon>Acariformes</taxon>
        <taxon>Sarcoptiformes</taxon>
        <taxon>Astigmata</taxon>
        <taxon>Psoroptidia</taxon>
        <taxon>Analgoidea</taxon>
        <taxon>Pyroglyphidae</taxon>
        <taxon>Dermatophagoidinae</taxon>
        <taxon>Dermatophagoides</taxon>
    </lineage>
</organism>
<dbReference type="InterPro" id="IPR042099">
    <property type="entry name" value="ANL_N_sf"/>
</dbReference>
<evidence type="ECO:0000256" key="1">
    <source>
        <dbReference type="ARBA" id="ARBA00004275"/>
    </source>
</evidence>
<dbReference type="InterPro" id="IPR025110">
    <property type="entry name" value="AMP-bd_C"/>
</dbReference>